<dbReference type="GO" id="GO:0004750">
    <property type="term" value="F:D-ribulose-phosphate 3-epimerase activity"/>
    <property type="evidence" value="ECO:0007669"/>
    <property type="project" value="UniProtKB-UniRule"/>
</dbReference>
<dbReference type="STRING" id="1094715.GCA_000236165_01811"/>
<dbReference type="Gene3D" id="3.20.20.70">
    <property type="entry name" value="Aldolase class I"/>
    <property type="match status" value="1"/>
</dbReference>
<evidence type="ECO:0000313" key="15">
    <source>
        <dbReference type="EMBL" id="STO20552.1"/>
    </source>
</evidence>
<dbReference type="NCBIfam" id="NF004076">
    <property type="entry name" value="PRK05581.1-4"/>
    <property type="match status" value="1"/>
</dbReference>
<name>A0A377G6W0_9GAMM</name>
<evidence type="ECO:0000256" key="14">
    <source>
        <dbReference type="PIRSR" id="PIRSR001461-3"/>
    </source>
</evidence>
<evidence type="ECO:0000256" key="4">
    <source>
        <dbReference type="ARBA" id="ARBA00001947"/>
    </source>
</evidence>
<feature type="binding site" evidence="10 14">
    <location>
        <begin position="143"/>
        <end position="146"/>
    </location>
    <ligand>
        <name>substrate</name>
    </ligand>
</feature>
<comment type="cofactor">
    <cofactor evidence="4">
        <name>Zn(2+)</name>
        <dbReference type="ChEBI" id="CHEBI:29105"/>
    </cofactor>
</comment>
<comment type="pathway">
    <text evidence="10">Carbohydrate degradation.</text>
</comment>
<feature type="binding site" evidence="10 13">
    <location>
        <position position="172"/>
    </location>
    <ligand>
        <name>a divalent metal cation</name>
        <dbReference type="ChEBI" id="CHEBI:60240"/>
    </ligand>
</feature>
<dbReference type="SUPFAM" id="SSF51366">
    <property type="entry name" value="Ribulose-phoshate binding barrel"/>
    <property type="match status" value="1"/>
</dbReference>
<dbReference type="EMBL" id="UGGT01000001">
    <property type="protein sequence ID" value="STO20552.1"/>
    <property type="molecule type" value="Genomic_DNA"/>
</dbReference>
<evidence type="ECO:0000256" key="11">
    <source>
        <dbReference type="PIRNR" id="PIRNR001461"/>
    </source>
</evidence>
<dbReference type="GO" id="GO:0005737">
    <property type="term" value="C:cytoplasm"/>
    <property type="evidence" value="ECO:0007669"/>
    <property type="project" value="UniProtKB-ARBA"/>
</dbReference>
<dbReference type="GO" id="GO:0006098">
    <property type="term" value="P:pentose-phosphate shunt"/>
    <property type="evidence" value="ECO:0007669"/>
    <property type="project" value="UniProtKB-UniRule"/>
</dbReference>
<dbReference type="OrthoDB" id="1645589at2"/>
<reference evidence="15 16" key="1">
    <citation type="submission" date="2018-06" db="EMBL/GenBank/DDBJ databases">
        <authorList>
            <consortium name="Pathogen Informatics"/>
            <person name="Doyle S."/>
        </authorList>
    </citation>
    <scope>NUCLEOTIDE SEQUENCE [LARGE SCALE GENOMIC DNA]</scope>
    <source>
        <strain evidence="15 16">NCTC11370</strain>
    </source>
</reference>
<feature type="binding site" evidence="14">
    <location>
        <position position="174"/>
    </location>
    <ligand>
        <name>substrate</name>
    </ligand>
</feature>
<organism evidence="15 16">
    <name type="scientific">Fluoribacter dumoffii</name>
    <dbReference type="NCBI Taxonomy" id="463"/>
    <lineage>
        <taxon>Bacteria</taxon>
        <taxon>Pseudomonadati</taxon>
        <taxon>Pseudomonadota</taxon>
        <taxon>Gammaproteobacteria</taxon>
        <taxon>Legionellales</taxon>
        <taxon>Legionellaceae</taxon>
        <taxon>Fluoribacter</taxon>
    </lineage>
</organism>
<sequence length="222" mass="24112">MTYHILPSILSADLTCLGAEVEAVMNAGADFIHFDVMDNHYVPNLTFGPAFCEALRKRFPSYPIDVHLMVEPVDAMIEAFAKAGAKRISIHPDATIHVDRSLKLIKDLGCEAGLVLNPATPVEVLTWCAHKLDFILVMTVNPGFGGQKMIPEIIDKIPQIRALYPHIDLCVDGGVTIDNIAALARAGANQFVAGAAVFNSSNYKETIDSMRKQLGSVAHSQD</sequence>
<dbReference type="HAMAP" id="MF_02227">
    <property type="entry name" value="RPE"/>
    <property type="match status" value="1"/>
</dbReference>
<dbReference type="EC" id="5.1.3.1" evidence="7 10"/>
<protein>
    <recommendedName>
        <fullName evidence="7 10">Ribulose-phosphate 3-epimerase</fullName>
        <ecNumber evidence="7 10">5.1.3.1</ecNumber>
    </recommendedName>
</protein>
<evidence type="ECO:0000256" key="6">
    <source>
        <dbReference type="ARBA" id="ARBA00009541"/>
    </source>
</evidence>
<evidence type="ECO:0000256" key="1">
    <source>
        <dbReference type="ARBA" id="ARBA00001782"/>
    </source>
</evidence>
<evidence type="ECO:0000256" key="2">
    <source>
        <dbReference type="ARBA" id="ARBA00001936"/>
    </source>
</evidence>
<dbReference type="PROSITE" id="PS01085">
    <property type="entry name" value="RIBUL_P_3_EPIMER_1"/>
    <property type="match status" value="1"/>
</dbReference>
<evidence type="ECO:0000313" key="16">
    <source>
        <dbReference type="Proteomes" id="UP000254554"/>
    </source>
</evidence>
<evidence type="ECO:0000256" key="13">
    <source>
        <dbReference type="PIRSR" id="PIRSR001461-2"/>
    </source>
</evidence>
<dbReference type="Proteomes" id="UP000254554">
    <property type="component" value="Unassembled WGS sequence"/>
</dbReference>
<dbReference type="GO" id="GO:0046872">
    <property type="term" value="F:metal ion binding"/>
    <property type="evidence" value="ECO:0007669"/>
    <property type="project" value="UniProtKB-UniRule"/>
</dbReference>
<dbReference type="AlphaFoldDB" id="A0A377G6W0"/>
<evidence type="ECO:0000256" key="8">
    <source>
        <dbReference type="ARBA" id="ARBA00022723"/>
    </source>
</evidence>
<keyword evidence="13" id="KW-0464">Manganese</keyword>
<dbReference type="GeneID" id="93292762"/>
<dbReference type="InterPro" id="IPR011060">
    <property type="entry name" value="RibuloseP-bd_barrel"/>
</dbReference>
<dbReference type="PROSITE" id="PS01086">
    <property type="entry name" value="RIBUL_P_3_EPIMER_2"/>
    <property type="match status" value="1"/>
</dbReference>
<feature type="binding site" evidence="10 13">
    <location>
        <position position="33"/>
    </location>
    <ligand>
        <name>a divalent metal cation</name>
        <dbReference type="ChEBI" id="CHEBI:60240"/>
    </ligand>
</feature>
<comment type="cofactor">
    <cofactor evidence="3">
        <name>Co(2+)</name>
        <dbReference type="ChEBI" id="CHEBI:48828"/>
    </cofactor>
</comment>
<keyword evidence="13" id="KW-0170">Cobalt</keyword>
<feature type="binding site" evidence="10 14">
    <location>
        <position position="8"/>
    </location>
    <ligand>
        <name>substrate</name>
    </ligand>
</feature>
<feature type="binding site" evidence="10 13">
    <location>
        <position position="67"/>
    </location>
    <ligand>
        <name>a divalent metal cation</name>
        <dbReference type="ChEBI" id="CHEBI:60240"/>
    </ligand>
</feature>
<dbReference type="PANTHER" id="PTHR11749">
    <property type="entry name" value="RIBULOSE-5-PHOSPHATE-3-EPIMERASE"/>
    <property type="match status" value="1"/>
</dbReference>
<evidence type="ECO:0000256" key="5">
    <source>
        <dbReference type="ARBA" id="ARBA00001954"/>
    </source>
</evidence>
<comment type="caution">
    <text evidence="10">Lacks conserved residue(s) required for the propagation of feature annotation.</text>
</comment>
<dbReference type="FunFam" id="3.20.20.70:FF:000004">
    <property type="entry name" value="Ribulose-phosphate 3-epimerase"/>
    <property type="match status" value="1"/>
</dbReference>
<comment type="cofactor">
    <cofactor evidence="5">
        <name>Fe(2+)</name>
        <dbReference type="ChEBI" id="CHEBI:29033"/>
    </cofactor>
</comment>
<feature type="binding site" evidence="10">
    <location>
        <begin position="172"/>
        <end position="174"/>
    </location>
    <ligand>
        <name>substrate</name>
    </ligand>
</feature>
<comment type="cofactor">
    <cofactor evidence="10 13">
        <name>a divalent metal cation</name>
        <dbReference type="ChEBI" id="CHEBI:60240"/>
    </cofactor>
    <text evidence="10 13">Binds 1 divalent metal cation per subunit.</text>
</comment>
<keyword evidence="9 10" id="KW-0413">Isomerase</keyword>
<feature type="active site" description="Proton acceptor" evidence="10 12">
    <location>
        <position position="35"/>
    </location>
</feature>
<dbReference type="NCBIfam" id="TIGR01163">
    <property type="entry name" value="rpe"/>
    <property type="match status" value="1"/>
</dbReference>
<comment type="cofactor">
    <cofactor evidence="2">
        <name>Mn(2+)</name>
        <dbReference type="ChEBI" id="CHEBI:29035"/>
    </cofactor>
</comment>
<gene>
    <name evidence="10 15" type="primary">rpe</name>
    <name evidence="15" type="ORF">NCTC11370_00610</name>
</gene>
<evidence type="ECO:0000256" key="9">
    <source>
        <dbReference type="ARBA" id="ARBA00023235"/>
    </source>
</evidence>
<keyword evidence="16" id="KW-1185">Reference proteome</keyword>
<dbReference type="RefSeq" id="WP_019349917.1">
    <property type="nucleotide sequence ID" value="NZ_JAPHOS010000001.1"/>
</dbReference>
<evidence type="ECO:0000256" key="3">
    <source>
        <dbReference type="ARBA" id="ARBA00001941"/>
    </source>
</evidence>
<comment type="similarity">
    <text evidence="6 10 11">Belongs to the ribulose-phosphate 3-epimerase family.</text>
</comment>
<keyword evidence="10 11" id="KW-0119">Carbohydrate metabolism</keyword>
<dbReference type="CDD" id="cd00429">
    <property type="entry name" value="RPE"/>
    <property type="match status" value="1"/>
</dbReference>
<feature type="binding site" evidence="10 14">
    <location>
        <position position="67"/>
    </location>
    <ligand>
        <name>substrate</name>
    </ligand>
</feature>
<accession>A0A377G6W0</accession>
<dbReference type="Pfam" id="PF00834">
    <property type="entry name" value="Ribul_P_3_epim"/>
    <property type="match status" value="1"/>
</dbReference>
<feature type="binding site" evidence="10 13">
    <location>
        <position position="35"/>
    </location>
    <ligand>
        <name>a divalent metal cation</name>
        <dbReference type="ChEBI" id="CHEBI:60240"/>
    </ligand>
</feature>
<dbReference type="GO" id="GO:0019323">
    <property type="term" value="P:pentose catabolic process"/>
    <property type="evidence" value="ECO:0007669"/>
    <property type="project" value="UniProtKB-UniRule"/>
</dbReference>
<dbReference type="PIRSF" id="PIRSF001461">
    <property type="entry name" value="RPE"/>
    <property type="match status" value="1"/>
</dbReference>
<comment type="catalytic activity">
    <reaction evidence="1 10 11">
        <text>D-ribulose 5-phosphate = D-xylulose 5-phosphate</text>
        <dbReference type="Rhea" id="RHEA:13677"/>
        <dbReference type="ChEBI" id="CHEBI:57737"/>
        <dbReference type="ChEBI" id="CHEBI:58121"/>
        <dbReference type="EC" id="5.1.3.1"/>
    </reaction>
</comment>
<evidence type="ECO:0000256" key="10">
    <source>
        <dbReference type="HAMAP-Rule" id="MF_02227"/>
    </source>
</evidence>
<keyword evidence="8 10" id="KW-0479">Metal-binding</keyword>
<keyword evidence="13" id="KW-0862">Zinc</keyword>
<evidence type="ECO:0000256" key="7">
    <source>
        <dbReference type="ARBA" id="ARBA00013188"/>
    </source>
</evidence>
<proteinExistence type="inferred from homology"/>
<dbReference type="InterPro" id="IPR026019">
    <property type="entry name" value="Ribul_P_3_epim"/>
</dbReference>
<comment type="function">
    <text evidence="10">Catalyzes the reversible epimerization of D-ribulose 5-phosphate to D-xylulose 5-phosphate.</text>
</comment>
<dbReference type="InterPro" id="IPR013785">
    <property type="entry name" value="Aldolase_TIM"/>
</dbReference>
<feature type="active site" description="Proton donor" evidence="10 12">
    <location>
        <position position="172"/>
    </location>
</feature>
<evidence type="ECO:0000256" key="12">
    <source>
        <dbReference type="PIRSR" id="PIRSR001461-1"/>
    </source>
</evidence>
<dbReference type="InterPro" id="IPR000056">
    <property type="entry name" value="Ribul_P_3_epim-like"/>
</dbReference>